<evidence type="ECO:0000256" key="1">
    <source>
        <dbReference type="ARBA" id="ARBA00007884"/>
    </source>
</evidence>
<evidence type="ECO:0000313" key="4">
    <source>
        <dbReference type="Proteomes" id="UP000253204"/>
    </source>
</evidence>
<dbReference type="InterPro" id="IPR039131">
    <property type="entry name" value="NDUFAF1"/>
</dbReference>
<dbReference type="OrthoDB" id="442188at2"/>
<dbReference type="InterPro" id="IPR008979">
    <property type="entry name" value="Galactose-bd-like_sf"/>
</dbReference>
<proteinExistence type="inferred from homology"/>
<evidence type="ECO:0000259" key="2">
    <source>
        <dbReference type="Pfam" id="PF08547"/>
    </source>
</evidence>
<evidence type="ECO:0000313" key="3">
    <source>
        <dbReference type="EMBL" id="RCV85950.1"/>
    </source>
</evidence>
<dbReference type="AlphaFoldDB" id="A0A368TN52"/>
<feature type="domain" description="NADH:ubiquinone oxidoreductase intermediate-associated protein 30" evidence="2">
    <location>
        <begin position="23"/>
        <end position="178"/>
    </location>
</feature>
<keyword evidence="4" id="KW-1185">Reference proteome</keyword>
<name>A0A368TN52_9GAMM</name>
<sequence>MSLSISLDQCNAFSMKGDDMQPIEFQDPTEATHWQAVNDDVMGGVSHSDFQVEDGKGVFHGELSLENGGGFASVRRAPHSPLQQALAVAGGVRLRVSGDGRSYQLRLKSHDLDNSSAYRARFTPKVDAWETIDLPWQAFEAVCRGRLLSDAPALDPARIQQVGFLIADRRAGAFRLEVACIEALNSH</sequence>
<comment type="caution">
    <text evidence="3">The sequence shown here is derived from an EMBL/GenBank/DDBJ whole genome shotgun (WGS) entry which is preliminary data.</text>
</comment>
<organism evidence="3 4">
    <name type="scientific">Vreelandella rituensis</name>
    <dbReference type="NCBI Taxonomy" id="2282306"/>
    <lineage>
        <taxon>Bacteria</taxon>
        <taxon>Pseudomonadati</taxon>
        <taxon>Pseudomonadota</taxon>
        <taxon>Gammaproteobacteria</taxon>
        <taxon>Oceanospirillales</taxon>
        <taxon>Halomonadaceae</taxon>
        <taxon>Vreelandella</taxon>
    </lineage>
</organism>
<accession>A0A368TN52</accession>
<dbReference type="InterPro" id="IPR013857">
    <property type="entry name" value="NADH-UbQ_OxRdtase-assoc_prot30"/>
</dbReference>
<dbReference type="Proteomes" id="UP000253204">
    <property type="component" value="Unassembled WGS sequence"/>
</dbReference>
<dbReference type="SUPFAM" id="SSF49785">
    <property type="entry name" value="Galactose-binding domain-like"/>
    <property type="match status" value="1"/>
</dbReference>
<protein>
    <submittedName>
        <fullName evidence="3">CIA30 family protein</fullName>
    </submittedName>
</protein>
<dbReference type="EMBL" id="QPIJ01000080">
    <property type="protein sequence ID" value="RCV85950.1"/>
    <property type="molecule type" value="Genomic_DNA"/>
</dbReference>
<dbReference type="PANTHER" id="PTHR13194:SF19">
    <property type="entry name" value="NAD(P)-BINDING ROSSMANN-FOLD SUPERFAMILY PROTEIN"/>
    <property type="match status" value="1"/>
</dbReference>
<gene>
    <name evidence="3" type="ORF">DU506_19535</name>
</gene>
<dbReference type="Pfam" id="PF08547">
    <property type="entry name" value="CIA30"/>
    <property type="match status" value="1"/>
</dbReference>
<comment type="similarity">
    <text evidence="1">Belongs to the CIA30 family.</text>
</comment>
<dbReference type="PANTHER" id="PTHR13194">
    <property type="entry name" value="COMPLEX I INTERMEDIATE-ASSOCIATED PROTEIN 30"/>
    <property type="match status" value="1"/>
</dbReference>
<reference evidence="3 4" key="1">
    <citation type="submission" date="2018-07" db="EMBL/GenBank/DDBJ databases">
        <title>Halomonas rutogse sp. nov., isolated from Lake TangqianCo on Tibetan Plateau.</title>
        <authorList>
            <person name="Lu H."/>
            <person name="Xing P."/>
            <person name="Wu Q."/>
        </authorList>
    </citation>
    <scope>NUCLEOTIDE SEQUENCE [LARGE SCALE GENOMIC DNA]</scope>
    <source>
        <strain evidence="3 4">TQ8S</strain>
    </source>
</reference>